<keyword evidence="14" id="KW-1185">Reference proteome</keyword>
<feature type="domain" description="Rho RNA-BD" evidence="12">
    <location>
        <begin position="103"/>
        <end position="175"/>
    </location>
</feature>
<dbReference type="PROSITE" id="PS51856">
    <property type="entry name" value="RHO_RNA_BD"/>
    <property type="match status" value="1"/>
</dbReference>
<dbReference type="InterPro" id="IPR003593">
    <property type="entry name" value="AAA+_ATPase"/>
</dbReference>
<comment type="subunit">
    <text evidence="9">Homohexamer. The homohexamer assembles into an open ring structure.</text>
</comment>
<feature type="region of interest" description="Disordered" evidence="11">
    <location>
        <begin position="1"/>
        <end position="107"/>
    </location>
</feature>
<dbReference type="InterPro" id="IPR012340">
    <property type="entry name" value="NA-bd_OB-fold"/>
</dbReference>
<comment type="similarity">
    <text evidence="9 10">Belongs to the Rho family.</text>
</comment>
<evidence type="ECO:0000259" key="12">
    <source>
        <dbReference type="PROSITE" id="PS51856"/>
    </source>
</evidence>
<keyword evidence="1 9" id="KW-0806">Transcription termination</keyword>
<evidence type="ECO:0000256" key="9">
    <source>
        <dbReference type="HAMAP-Rule" id="MF_01884"/>
    </source>
</evidence>
<evidence type="ECO:0000256" key="7">
    <source>
        <dbReference type="ARBA" id="ARBA00023015"/>
    </source>
</evidence>
<dbReference type="EMBL" id="AP025591">
    <property type="protein sequence ID" value="BDG01976.1"/>
    <property type="molecule type" value="Genomic_DNA"/>
</dbReference>
<dbReference type="EC" id="3.6.4.-" evidence="9"/>
<feature type="binding site" evidence="9">
    <location>
        <begin position="230"/>
        <end position="235"/>
    </location>
    <ligand>
        <name>ATP</name>
        <dbReference type="ChEBI" id="CHEBI:30616"/>
    </ligand>
</feature>
<name>A0ABM7WR90_9BACT</name>
<comment type="function">
    <text evidence="9">Facilitates transcription termination by a mechanism that involves Rho binding to the nascent RNA, activation of Rho's RNA-dependent ATPase activity, and release of the mRNA from the DNA template.</text>
</comment>
<evidence type="ECO:0000313" key="13">
    <source>
        <dbReference type="EMBL" id="BDG01976.1"/>
    </source>
</evidence>
<reference evidence="14" key="1">
    <citation type="journal article" date="2022" name="Int. J. Syst. Evol. Microbiol.">
        <title>Anaeromyxobacter oryzae sp. nov., Anaeromyxobacter diazotrophicus sp. nov. and Anaeromyxobacter paludicola sp. nov., isolated from paddy soils.</title>
        <authorList>
            <person name="Itoh H."/>
            <person name="Xu Z."/>
            <person name="Mise K."/>
            <person name="Masuda Y."/>
            <person name="Ushijima N."/>
            <person name="Hayakawa C."/>
            <person name="Shiratori Y."/>
            <person name="Senoo K."/>
        </authorList>
    </citation>
    <scope>NUCLEOTIDE SEQUENCE [LARGE SCALE GENOMIC DNA]</scope>
    <source>
        <strain evidence="14">Red232</strain>
    </source>
</reference>
<feature type="binding site" evidence="9">
    <location>
        <begin position="218"/>
        <end position="223"/>
    </location>
    <ligand>
        <name>ATP</name>
        <dbReference type="ChEBI" id="CHEBI:30616"/>
    </ligand>
</feature>
<evidence type="ECO:0000256" key="10">
    <source>
        <dbReference type="PROSITE-ProRule" id="PRU01203"/>
    </source>
</evidence>
<evidence type="ECO:0000256" key="3">
    <source>
        <dbReference type="ARBA" id="ARBA00022801"/>
    </source>
</evidence>
<organism evidence="13 14">
    <name type="scientific">Anaeromyxobacter oryzae</name>
    <dbReference type="NCBI Taxonomy" id="2918170"/>
    <lineage>
        <taxon>Bacteria</taxon>
        <taxon>Pseudomonadati</taxon>
        <taxon>Myxococcota</taxon>
        <taxon>Myxococcia</taxon>
        <taxon>Myxococcales</taxon>
        <taxon>Cystobacterineae</taxon>
        <taxon>Anaeromyxobacteraceae</taxon>
        <taxon>Anaeromyxobacter</taxon>
    </lineage>
</organism>
<feature type="binding site" evidence="9">
    <location>
        <position position="261"/>
    </location>
    <ligand>
        <name>ATP</name>
        <dbReference type="ChEBI" id="CHEBI:30616"/>
    </ligand>
</feature>
<evidence type="ECO:0000256" key="6">
    <source>
        <dbReference type="ARBA" id="ARBA00022884"/>
    </source>
</evidence>
<keyword evidence="7 9" id="KW-0805">Transcription regulation</keyword>
<keyword evidence="6 9" id="KW-0694">RNA-binding</keyword>
<dbReference type="Proteomes" id="UP001162891">
    <property type="component" value="Chromosome"/>
</dbReference>
<feature type="compositionally biased region" description="Gly residues" evidence="11">
    <location>
        <begin position="36"/>
        <end position="46"/>
    </location>
</feature>
<feature type="compositionally biased region" description="Basic residues" evidence="11">
    <location>
        <begin position="47"/>
        <end position="59"/>
    </location>
</feature>
<dbReference type="Pfam" id="PF00006">
    <property type="entry name" value="ATP-synt_ab"/>
    <property type="match status" value="1"/>
</dbReference>
<dbReference type="SMART" id="SM00382">
    <property type="entry name" value="AAA"/>
    <property type="match status" value="1"/>
</dbReference>
<dbReference type="InterPro" id="IPR004665">
    <property type="entry name" value="Term_rho"/>
</dbReference>
<protein>
    <recommendedName>
        <fullName evidence="9">Transcription termination factor Rho</fullName>
        <ecNumber evidence="9">3.6.4.-</ecNumber>
    </recommendedName>
    <alternativeName>
        <fullName evidence="9">ATP-dependent helicase Rho</fullName>
    </alternativeName>
</protein>
<accession>A0ABM7WR90</accession>
<keyword evidence="3 9" id="KW-0378">Hydrolase</keyword>
<dbReference type="NCBIfam" id="NF006886">
    <property type="entry name" value="PRK09376.1"/>
    <property type="match status" value="1"/>
</dbReference>
<dbReference type="HAMAP" id="MF_01884">
    <property type="entry name" value="Rho"/>
    <property type="match status" value="1"/>
</dbReference>
<dbReference type="SUPFAM" id="SSF52540">
    <property type="entry name" value="P-loop containing nucleoside triphosphate hydrolases"/>
    <property type="match status" value="1"/>
</dbReference>
<gene>
    <name evidence="13" type="primary">rho_1</name>
    <name evidence="9" type="synonym">rho</name>
    <name evidence="13" type="ORF">AMOR_09720</name>
</gene>
<dbReference type="CDD" id="cd01128">
    <property type="entry name" value="rho_factor_C"/>
    <property type="match status" value="1"/>
</dbReference>
<sequence>MSENEQTPTPGEGGAPQTTQAQSTAPDGADAQGQNGQAGGAPGQGGGRRRRRRRGRRGRGGQPGAAGGPAAVGPNGQVAPTQGQNGAPAPQGQPQAAAQPEVTEEVEGVLQFEGKGNGYLRDPKRSYLPQPFDVEVPRWMIDRTHLQPGMLVKGLAAVRNMKRVMSRIDTVEGTDPIAVARRTHFHNLTATDPTERLVMQTSSDEMIGRVLDLISPIGLGARGLITSPPKAGKTIMLQRIAQAIIANRPDVHLTVLLVDERPEEVTDMKRNIKGEVIGSSNDRPTEEHIHVAEMALERSKRLVEGGKDVVILLDSITRLSRAYNKEVESSGRTLTGGVDSRALERPKRLFGSARKAEEGGSLTIIATALIDTGSRMDEVIFEEFKGTGNMEVVLSRQLAERRIFPAIDIGASGTRKEEKLFSVKEIEKVRRLRGALASLKPVEAMERLLKKLSEFDSNEEFLQSF</sequence>
<evidence type="ECO:0000256" key="5">
    <source>
        <dbReference type="ARBA" id="ARBA00022840"/>
    </source>
</evidence>
<evidence type="ECO:0000256" key="11">
    <source>
        <dbReference type="SAM" id="MobiDB-lite"/>
    </source>
</evidence>
<dbReference type="PANTHER" id="PTHR46425">
    <property type="entry name" value="TRANSCRIPTION TERMINATION FACTOR RHO"/>
    <property type="match status" value="1"/>
</dbReference>
<dbReference type="InterPro" id="IPR000194">
    <property type="entry name" value="ATPase_F1/V1/A1_a/bsu_nucl-bd"/>
</dbReference>
<dbReference type="InterPro" id="IPR011113">
    <property type="entry name" value="Rho_RNA-bd"/>
</dbReference>
<dbReference type="SUPFAM" id="SSF50249">
    <property type="entry name" value="Nucleic acid-binding proteins"/>
    <property type="match status" value="1"/>
</dbReference>
<dbReference type="PANTHER" id="PTHR46425:SF1">
    <property type="entry name" value="TRANSCRIPTION TERMINATION FACTOR RHO"/>
    <property type="match status" value="1"/>
</dbReference>
<keyword evidence="8 9" id="KW-0804">Transcription</keyword>
<dbReference type="Gene3D" id="2.40.50.140">
    <property type="entry name" value="Nucleic acid-binding proteins"/>
    <property type="match status" value="1"/>
</dbReference>
<evidence type="ECO:0000313" key="14">
    <source>
        <dbReference type="Proteomes" id="UP001162891"/>
    </source>
</evidence>
<keyword evidence="2 9" id="KW-0547">Nucleotide-binding</keyword>
<evidence type="ECO:0000256" key="8">
    <source>
        <dbReference type="ARBA" id="ARBA00023163"/>
    </source>
</evidence>
<dbReference type="InterPro" id="IPR027417">
    <property type="entry name" value="P-loop_NTPase"/>
</dbReference>
<proteinExistence type="inferred from homology"/>
<evidence type="ECO:0000256" key="4">
    <source>
        <dbReference type="ARBA" id="ARBA00022806"/>
    </source>
</evidence>
<comment type="caution">
    <text evidence="9">Lacks conserved residue(s) required for the propagation of feature annotation.</text>
</comment>
<keyword evidence="4 9" id="KW-0347">Helicase</keyword>
<dbReference type="InterPro" id="IPR041703">
    <property type="entry name" value="Rho_factor_ATP-bd"/>
</dbReference>
<dbReference type="Gene3D" id="3.40.50.300">
    <property type="entry name" value="P-loop containing nucleotide triphosphate hydrolases"/>
    <property type="match status" value="1"/>
</dbReference>
<feature type="compositionally biased region" description="Low complexity" evidence="11">
    <location>
        <begin position="25"/>
        <end position="35"/>
    </location>
</feature>
<feature type="compositionally biased region" description="Low complexity" evidence="11">
    <location>
        <begin position="68"/>
        <end position="100"/>
    </location>
</feature>
<evidence type="ECO:0000256" key="2">
    <source>
        <dbReference type="ARBA" id="ARBA00022741"/>
    </source>
</evidence>
<keyword evidence="5 9" id="KW-0067">ATP-binding</keyword>
<evidence type="ECO:0000256" key="1">
    <source>
        <dbReference type="ARBA" id="ARBA00022472"/>
    </source>
</evidence>
<dbReference type="RefSeq" id="WP_248359039.1">
    <property type="nucleotide sequence ID" value="NZ_AP025591.1"/>
</dbReference>